<comment type="caution">
    <text evidence="3">The sequence shown here is derived from an EMBL/GenBank/DDBJ whole genome shotgun (WGS) entry which is preliminary data.</text>
</comment>
<feature type="domain" description="Globin-sensor" evidence="2">
    <location>
        <begin position="77"/>
        <end position="261"/>
    </location>
</feature>
<dbReference type="Gene3D" id="1.10.490.10">
    <property type="entry name" value="Globins"/>
    <property type="match status" value="1"/>
</dbReference>
<evidence type="ECO:0000313" key="3">
    <source>
        <dbReference type="EMBL" id="TEB23222.1"/>
    </source>
</evidence>
<feature type="region of interest" description="Disordered" evidence="1">
    <location>
        <begin position="1"/>
        <end position="40"/>
    </location>
</feature>
<dbReference type="OrthoDB" id="10027058at2759"/>
<feature type="compositionally biased region" description="Low complexity" evidence="1">
    <location>
        <begin position="301"/>
        <end position="310"/>
    </location>
</feature>
<name>A0A4Y7SN66_COPMI</name>
<proteinExistence type="predicted"/>
<gene>
    <name evidence="3" type="ORF">FA13DRAFT_1640224</name>
</gene>
<dbReference type="AlphaFoldDB" id="A0A4Y7SN66"/>
<evidence type="ECO:0000256" key="1">
    <source>
        <dbReference type="SAM" id="MobiDB-lite"/>
    </source>
</evidence>
<dbReference type="Proteomes" id="UP000298030">
    <property type="component" value="Unassembled WGS sequence"/>
</dbReference>
<accession>A0A4Y7SN66</accession>
<organism evidence="3 4">
    <name type="scientific">Coprinellus micaceus</name>
    <name type="common">Glistening ink-cap mushroom</name>
    <name type="synonym">Coprinus micaceus</name>
    <dbReference type="NCBI Taxonomy" id="71717"/>
    <lineage>
        <taxon>Eukaryota</taxon>
        <taxon>Fungi</taxon>
        <taxon>Dikarya</taxon>
        <taxon>Basidiomycota</taxon>
        <taxon>Agaricomycotina</taxon>
        <taxon>Agaricomycetes</taxon>
        <taxon>Agaricomycetidae</taxon>
        <taxon>Agaricales</taxon>
        <taxon>Agaricineae</taxon>
        <taxon>Psathyrellaceae</taxon>
        <taxon>Coprinellus</taxon>
    </lineage>
</organism>
<feature type="region of interest" description="Disordered" evidence="1">
    <location>
        <begin position="296"/>
        <end position="352"/>
    </location>
</feature>
<dbReference type="GO" id="GO:0019825">
    <property type="term" value="F:oxygen binding"/>
    <property type="evidence" value="ECO:0007669"/>
    <property type="project" value="InterPro"/>
</dbReference>
<keyword evidence="4" id="KW-1185">Reference proteome</keyword>
<evidence type="ECO:0000259" key="2">
    <source>
        <dbReference type="Pfam" id="PF11563"/>
    </source>
</evidence>
<dbReference type="PANTHER" id="PTHR42071:SF1">
    <property type="entry name" value="GLOBIN-SENSOR DOMAIN-CONTAINING PROTEIN"/>
    <property type="match status" value="1"/>
</dbReference>
<dbReference type="InterPro" id="IPR044398">
    <property type="entry name" value="Globin-sensor_dom"/>
</dbReference>
<evidence type="ECO:0000313" key="4">
    <source>
        <dbReference type="Proteomes" id="UP000298030"/>
    </source>
</evidence>
<dbReference type="EMBL" id="QPFP01000080">
    <property type="protein sequence ID" value="TEB23222.1"/>
    <property type="molecule type" value="Genomic_DNA"/>
</dbReference>
<protein>
    <recommendedName>
        <fullName evidence="2">Globin-sensor domain-containing protein</fullName>
    </recommendedName>
</protein>
<reference evidence="3 4" key="1">
    <citation type="journal article" date="2019" name="Nat. Ecol. Evol.">
        <title>Megaphylogeny resolves global patterns of mushroom evolution.</title>
        <authorList>
            <person name="Varga T."/>
            <person name="Krizsan K."/>
            <person name="Foldi C."/>
            <person name="Dima B."/>
            <person name="Sanchez-Garcia M."/>
            <person name="Sanchez-Ramirez S."/>
            <person name="Szollosi G.J."/>
            <person name="Szarkandi J.G."/>
            <person name="Papp V."/>
            <person name="Albert L."/>
            <person name="Andreopoulos W."/>
            <person name="Angelini C."/>
            <person name="Antonin V."/>
            <person name="Barry K.W."/>
            <person name="Bougher N.L."/>
            <person name="Buchanan P."/>
            <person name="Buyck B."/>
            <person name="Bense V."/>
            <person name="Catcheside P."/>
            <person name="Chovatia M."/>
            <person name="Cooper J."/>
            <person name="Damon W."/>
            <person name="Desjardin D."/>
            <person name="Finy P."/>
            <person name="Geml J."/>
            <person name="Haridas S."/>
            <person name="Hughes K."/>
            <person name="Justo A."/>
            <person name="Karasinski D."/>
            <person name="Kautmanova I."/>
            <person name="Kiss B."/>
            <person name="Kocsube S."/>
            <person name="Kotiranta H."/>
            <person name="LaButti K.M."/>
            <person name="Lechner B.E."/>
            <person name="Liimatainen K."/>
            <person name="Lipzen A."/>
            <person name="Lukacs Z."/>
            <person name="Mihaltcheva S."/>
            <person name="Morgado L.N."/>
            <person name="Niskanen T."/>
            <person name="Noordeloos M.E."/>
            <person name="Ohm R.A."/>
            <person name="Ortiz-Santana B."/>
            <person name="Ovrebo C."/>
            <person name="Racz N."/>
            <person name="Riley R."/>
            <person name="Savchenko A."/>
            <person name="Shiryaev A."/>
            <person name="Soop K."/>
            <person name="Spirin V."/>
            <person name="Szebenyi C."/>
            <person name="Tomsovsky M."/>
            <person name="Tulloss R.E."/>
            <person name="Uehling J."/>
            <person name="Grigoriev I.V."/>
            <person name="Vagvolgyi C."/>
            <person name="Papp T."/>
            <person name="Martin F.M."/>
            <person name="Miettinen O."/>
            <person name="Hibbett D.S."/>
            <person name="Nagy L.G."/>
        </authorList>
    </citation>
    <scope>NUCLEOTIDE SEQUENCE [LARGE SCALE GENOMIC DNA]</scope>
    <source>
        <strain evidence="3 4">FP101781</strain>
    </source>
</reference>
<dbReference type="PANTHER" id="PTHR42071">
    <property type="entry name" value="PROTOGLOBIN DOMAIN-CONTAINING PROTEIN"/>
    <property type="match status" value="1"/>
</dbReference>
<sequence>MRRSPSSSGCPVSHNSPPNYTRTERWASAPASPNSRARDLPENGDVICPVHLPDVSGDLNPCYSEFDEDVLYSDLRERVRFLLQFVNFTERDVEALNDFQPILLPMVPQLVDNVYHQLFKYDVTKNYFMPRKDGHEGRMLSDLHHLALDAPQIEMRKRTFSVYLKKLVTSDYDDFATWQYFDHVGVMHTGQNELKHRKLMGKPPLYVDLMHLAMLLAWTLDVLTPIILSYTEYPLSRRIDIMRAFQKVTWIQNDLFTRHYAVRSTEVAGLNQIRQQHDLSSSDDLASLTGSSSFLPTSTVHSSNSGSSQGHHNRKHSAFNELPPVSPSGGISSVDGDLKKQKKNGGGGWFRF</sequence>
<dbReference type="InterPro" id="IPR012292">
    <property type="entry name" value="Globin/Proto"/>
</dbReference>
<dbReference type="GO" id="GO:0020037">
    <property type="term" value="F:heme binding"/>
    <property type="evidence" value="ECO:0007669"/>
    <property type="project" value="InterPro"/>
</dbReference>
<feature type="compositionally biased region" description="Polar residues" evidence="1">
    <location>
        <begin position="1"/>
        <end position="21"/>
    </location>
</feature>
<dbReference type="Pfam" id="PF11563">
    <property type="entry name" value="Protoglobin"/>
    <property type="match status" value="1"/>
</dbReference>